<dbReference type="Gene3D" id="1.20.58.340">
    <property type="entry name" value="Magnesium transport protein CorA, transmembrane region"/>
    <property type="match status" value="1"/>
</dbReference>
<dbReference type="Pfam" id="PF01544">
    <property type="entry name" value="CorA"/>
    <property type="match status" value="1"/>
</dbReference>
<accession>A0A0K9PW69</accession>
<gene>
    <name evidence="2" type="ORF">ZOSMA_162G00140</name>
</gene>
<evidence type="ECO:0000313" key="2">
    <source>
        <dbReference type="EMBL" id="KMZ72495.1"/>
    </source>
</evidence>
<dbReference type="GO" id="GO:0016020">
    <property type="term" value="C:membrane"/>
    <property type="evidence" value="ECO:0007669"/>
    <property type="project" value="InterPro"/>
</dbReference>
<feature type="transmembrane region" description="Helical" evidence="1">
    <location>
        <begin position="408"/>
        <end position="428"/>
    </location>
</feature>
<evidence type="ECO:0000313" key="3">
    <source>
        <dbReference type="Proteomes" id="UP000036987"/>
    </source>
</evidence>
<dbReference type="EMBL" id="LFYR01000625">
    <property type="protein sequence ID" value="KMZ72495.1"/>
    <property type="molecule type" value="Genomic_DNA"/>
</dbReference>
<evidence type="ECO:0000256" key="1">
    <source>
        <dbReference type="SAM" id="Phobius"/>
    </source>
</evidence>
<dbReference type="GO" id="GO:0046873">
    <property type="term" value="F:metal ion transmembrane transporter activity"/>
    <property type="evidence" value="ECO:0007669"/>
    <property type="project" value="InterPro"/>
</dbReference>
<dbReference type="OrthoDB" id="1931410at2759"/>
<keyword evidence="3" id="KW-1185">Reference proteome</keyword>
<dbReference type="OMA" id="GEQKVME"/>
<dbReference type="PANTHER" id="PTHR46950:SF2">
    <property type="entry name" value="MAGNESIUM TRANSPORTER CORA-LIKE FAMILY PROTEIN"/>
    <property type="match status" value="1"/>
</dbReference>
<sequence length="517" mass="58531">MLQTLNMDNIKEISKETIKDPNSDLWTNGLICAFEFIRGKNLHRYGSNTHLETERDRRDNQTHTAKYSSELDVNPSFISVEDDSKNISFDHWVPIGWARISDLVQQIKIGESSISQCMDDFIEGGDLDITVADVAIPYWERPEGPTWWCHVEANHPLVISWFSEAQWLHPAISVALIDESRLISERMKYLFYEVPVRVAGGILFELLGQSVGDPFCNEDDIPIVLRSWQAQNFLVSSLHIKGDATNINVLGITEVQELLSAGGNATPKSIHQVIAHLAYYLSRWDDRLFRKYVFGAADEVELKFVNRRNYEDVSLLSVILNSEIEKLATQVIRVKWSLHAREEIISALLLHLKGSNARKMLEVVKKNAREMLEEQEAVRARLFTIQDVMQNTVRAWLQDKSLRVTHNLAIFGGCGLILSTITGLFGVNLDGIPGSIGTPYAFALFTGILLIIGLILIGFGLLFLGLQKPLNSSKVRIRKLELDNLVSRFQHDAETHAKVRLPQTNNIMQDPNCIFID</sequence>
<dbReference type="Proteomes" id="UP000036987">
    <property type="component" value="Unassembled WGS sequence"/>
</dbReference>
<dbReference type="InterPro" id="IPR002523">
    <property type="entry name" value="MgTranspt_CorA/ZnTranspt_ZntB"/>
</dbReference>
<reference evidence="3" key="1">
    <citation type="journal article" date="2016" name="Nature">
        <title>The genome of the seagrass Zostera marina reveals angiosperm adaptation to the sea.</title>
        <authorList>
            <person name="Olsen J.L."/>
            <person name="Rouze P."/>
            <person name="Verhelst B."/>
            <person name="Lin Y.-C."/>
            <person name="Bayer T."/>
            <person name="Collen J."/>
            <person name="Dattolo E."/>
            <person name="De Paoli E."/>
            <person name="Dittami S."/>
            <person name="Maumus F."/>
            <person name="Michel G."/>
            <person name="Kersting A."/>
            <person name="Lauritano C."/>
            <person name="Lohaus R."/>
            <person name="Toepel M."/>
            <person name="Tonon T."/>
            <person name="Vanneste K."/>
            <person name="Amirebrahimi M."/>
            <person name="Brakel J."/>
            <person name="Bostroem C."/>
            <person name="Chovatia M."/>
            <person name="Grimwood J."/>
            <person name="Jenkins J.W."/>
            <person name="Jueterbock A."/>
            <person name="Mraz A."/>
            <person name="Stam W.T."/>
            <person name="Tice H."/>
            <person name="Bornberg-Bauer E."/>
            <person name="Green P.J."/>
            <person name="Pearson G.A."/>
            <person name="Procaccini G."/>
            <person name="Duarte C.M."/>
            <person name="Schmutz J."/>
            <person name="Reusch T.B.H."/>
            <person name="Van de Peer Y."/>
        </authorList>
    </citation>
    <scope>NUCLEOTIDE SEQUENCE [LARGE SCALE GENOMIC DNA]</scope>
    <source>
        <strain evidence="3">cv. Finnish</strain>
    </source>
</reference>
<proteinExistence type="predicted"/>
<protein>
    <submittedName>
        <fullName evidence="2">Magnesium transporter CorA-like family protein</fullName>
    </submittedName>
</protein>
<dbReference type="STRING" id="29655.A0A0K9PW69"/>
<dbReference type="AlphaFoldDB" id="A0A0K9PW69"/>
<dbReference type="PANTHER" id="PTHR46950">
    <property type="entry name" value="MAGNESIUM TRANSPORTER CORA-LIKE FAMILY PROTEIN"/>
    <property type="match status" value="1"/>
</dbReference>
<comment type="caution">
    <text evidence="2">The sequence shown here is derived from an EMBL/GenBank/DDBJ whole genome shotgun (WGS) entry which is preliminary data.</text>
</comment>
<keyword evidence="1" id="KW-0812">Transmembrane</keyword>
<feature type="transmembrane region" description="Helical" evidence="1">
    <location>
        <begin position="440"/>
        <end position="466"/>
    </location>
</feature>
<name>A0A0K9PW69_ZOSMR</name>
<organism evidence="2 3">
    <name type="scientific">Zostera marina</name>
    <name type="common">Eelgrass</name>
    <dbReference type="NCBI Taxonomy" id="29655"/>
    <lineage>
        <taxon>Eukaryota</taxon>
        <taxon>Viridiplantae</taxon>
        <taxon>Streptophyta</taxon>
        <taxon>Embryophyta</taxon>
        <taxon>Tracheophyta</taxon>
        <taxon>Spermatophyta</taxon>
        <taxon>Magnoliopsida</taxon>
        <taxon>Liliopsida</taxon>
        <taxon>Zosteraceae</taxon>
        <taxon>Zostera</taxon>
    </lineage>
</organism>
<keyword evidence="1" id="KW-1133">Transmembrane helix</keyword>
<keyword evidence="1" id="KW-0472">Membrane</keyword>